<organism evidence="1 2">
    <name type="scientific">Amycolatopsis taiwanensis</name>
    <dbReference type="NCBI Taxonomy" id="342230"/>
    <lineage>
        <taxon>Bacteria</taxon>
        <taxon>Bacillati</taxon>
        <taxon>Actinomycetota</taxon>
        <taxon>Actinomycetes</taxon>
        <taxon>Pseudonocardiales</taxon>
        <taxon>Pseudonocardiaceae</taxon>
        <taxon>Amycolatopsis</taxon>
    </lineage>
</organism>
<dbReference type="RefSeq" id="WP_285489918.1">
    <property type="nucleotide sequence ID" value="NZ_BSTI01000025.1"/>
</dbReference>
<protein>
    <recommendedName>
        <fullName evidence="3">DUF2848 domain-containing protein</fullName>
    </recommendedName>
</protein>
<reference evidence="1" key="1">
    <citation type="submission" date="2023-03" db="EMBL/GenBank/DDBJ databases">
        <title>Amycolatopsis taiwanensis NBRC 103393.</title>
        <authorList>
            <person name="Ichikawa N."/>
            <person name="Sato H."/>
            <person name="Tonouchi N."/>
        </authorList>
    </citation>
    <scope>NUCLEOTIDE SEQUENCE</scope>
    <source>
        <strain evidence="1">NBRC 103393</strain>
    </source>
</reference>
<evidence type="ECO:0008006" key="3">
    <source>
        <dbReference type="Google" id="ProtNLM"/>
    </source>
</evidence>
<evidence type="ECO:0000313" key="2">
    <source>
        <dbReference type="Proteomes" id="UP001165136"/>
    </source>
</evidence>
<proteinExistence type="predicted"/>
<dbReference type="Proteomes" id="UP001165136">
    <property type="component" value="Unassembled WGS sequence"/>
</dbReference>
<dbReference type="Pfam" id="PF11010">
    <property type="entry name" value="DUF2848"/>
    <property type="match status" value="1"/>
</dbReference>
<evidence type="ECO:0000313" key="1">
    <source>
        <dbReference type="EMBL" id="GLY70705.1"/>
    </source>
</evidence>
<name>A0A9W6RB33_9PSEU</name>
<dbReference type="EMBL" id="BSTI01000025">
    <property type="protein sequence ID" value="GLY70705.1"/>
    <property type="molecule type" value="Genomic_DNA"/>
</dbReference>
<accession>A0A9W6RB33</accession>
<keyword evidence="2" id="KW-1185">Reference proteome</keyword>
<comment type="caution">
    <text evidence="1">The sequence shown here is derived from an EMBL/GenBank/DDBJ whole genome shotgun (WGS) entry which is preliminary data.</text>
</comment>
<sequence>MSAGQPLTLHVVGTGERLELSPRRLVIAGYTGRDEASVEAHISELAAIGVPRPATVPAFYDLDPALLTTAAVVEVASESTSGEVEPVLLRHGGRYFLAVGSDHTDRDLERSDIGASKAACPKPIGNLVTEIGADPAALDWDNVRADSSVDGWPYQKGTLSELRRPADLLGRLGAVEGDFVLFCGTFGLLGGEFVHGTYWRLHLELPGGPTLTHAYESKQRSV</sequence>
<dbReference type="InterPro" id="IPR021269">
    <property type="entry name" value="DUF2848"/>
</dbReference>
<gene>
    <name evidence="1" type="ORF">Atai01_73240</name>
</gene>
<dbReference type="AlphaFoldDB" id="A0A9W6RB33"/>